<feature type="domain" description="NADH:ubiquinone oxidoreductase intermediate-associated protein 30" evidence="2">
    <location>
        <begin position="32"/>
        <end position="184"/>
    </location>
</feature>
<dbReference type="AlphaFoldDB" id="A0A4R2MYI2"/>
<reference evidence="3 4" key="1">
    <citation type="submission" date="2019-03" db="EMBL/GenBank/DDBJ databases">
        <title>Genomic Encyclopedia of Type Strains, Phase IV (KMG-IV): sequencing the most valuable type-strain genomes for metagenomic binning, comparative biology and taxonomic classification.</title>
        <authorList>
            <person name="Goeker M."/>
        </authorList>
    </citation>
    <scope>NUCLEOTIDE SEQUENCE [LARGE SCALE GENOMIC DNA]</scope>
    <source>
        <strain evidence="3 4">DSM 1837</strain>
    </source>
</reference>
<protein>
    <submittedName>
        <fullName evidence="3">Complex I intermediate-associated protein 30 (CIA30)</fullName>
    </submittedName>
</protein>
<evidence type="ECO:0000256" key="1">
    <source>
        <dbReference type="ARBA" id="ARBA00007884"/>
    </source>
</evidence>
<dbReference type="SUPFAM" id="SSF49785">
    <property type="entry name" value="Galactose-binding domain-like"/>
    <property type="match status" value="1"/>
</dbReference>
<evidence type="ECO:0000313" key="3">
    <source>
        <dbReference type="EMBL" id="TCP11341.1"/>
    </source>
</evidence>
<sequence>MPPRYECRGFARNLVKSLQLPNCQNRAMHILDFHAPDCVHGWSAIDDRVMGGVSTSQLVFHPEGHAVFTGVMSTDNGGGFASVRHPAISLGDAGTVGYGLQVRGDGKRYKFNLRMDAGLDGINYQAVFEPPGGVWVDIVLPLHAFSARYRGQPVPGAAPLSPQQVCQVGWMVADRQTGPFELAIRRVTCLEQLPAAG</sequence>
<comment type="caution">
    <text evidence="3">The sequence shown here is derived from an EMBL/GenBank/DDBJ whole genome shotgun (WGS) entry which is preliminary data.</text>
</comment>
<organism evidence="3 4">
    <name type="scientific">Simplicispira metamorpha</name>
    <dbReference type="NCBI Taxonomy" id="80881"/>
    <lineage>
        <taxon>Bacteria</taxon>
        <taxon>Pseudomonadati</taxon>
        <taxon>Pseudomonadota</taxon>
        <taxon>Betaproteobacteria</taxon>
        <taxon>Burkholderiales</taxon>
        <taxon>Comamonadaceae</taxon>
        <taxon>Simplicispira</taxon>
    </lineage>
</organism>
<evidence type="ECO:0000259" key="2">
    <source>
        <dbReference type="Pfam" id="PF08547"/>
    </source>
</evidence>
<comment type="similarity">
    <text evidence="1">Belongs to the CIA30 family.</text>
</comment>
<dbReference type="PANTHER" id="PTHR13194:SF19">
    <property type="entry name" value="NAD(P)-BINDING ROSSMANN-FOLD SUPERFAMILY PROTEIN"/>
    <property type="match status" value="1"/>
</dbReference>
<gene>
    <name evidence="3" type="ORF">EV674_14514</name>
</gene>
<dbReference type="PANTHER" id="PTHR13194">
    <property type="entry name" value="COMPLEX I INTERMEDIATE-ASSOCIATED PROTEIN 30"/>
    <property type="match status" value="1"/>
</dbReference>
<keyword evidence="4" id="KW-1185">Reference proteome</keyword>
<dbReference type="Proteomes" id="UP000295182">
    <property type="component" value="Unassembled WGS sequence"/>
</dbReference>
<accession>A0A4R2MYI2</accession>
<name>A0A4R2MYI2_9BURK</name>
<dbReference type="InterPro" id="IPR008979">
    <property type="entry name" value="Galactose-bd-like_sf"/>
</dbReference>
<dbReference type="GO" id="GO:0051082">
    <property type="term" value="F:unfolded protein binding"/>
    <property type="evidence" value="ECO:0007669"/>
    <property type="project" value="TreeGrafter"/>
</dbReference>
<dbReference type="GO" id="GO:0010257">
    <property type="term" value="P:NADH dehydrogenase complex assembly"/>
    <property type="evidence" value="ECO:0007669"/>
    <property type="project" value="TreeGrafter"/>
</dbReference>
<dbReference type="EMBL" id="SLXH01000045">
    <property type="protein sequence ID" value="TCP11341.1"/>
    <property type="molecule type" value="Genomic_DNA"/>
</dbReference>
<proteinExistence type="inferred from homology"/>
<dbReference type="InterPro" id="IPR039131">
    <property type="entry name" value="NDUFAF1"/>
</dbReference>
<dbReference type="Pfam" id="PF08547">
    <property type="entry name" value="CIA30"/>
    <property type="match status" value="1"/>
</dbReference>
<evidence type="ECO:0000313" key="4">
    <source>
        <dbReference type="Proteomes" id="UP000295182"/>
    </source>
</evidence>
<dbReference type="InterPro" id="IPR013857">
    <property type="entry name" value="NADH-UbQ_OxRdtase-assoc_prot30"/>
</dbReference>
<dbReference type="OrthoDB" id="442188at2"/>